<dbReference type="InParanoid" id="Q7NJJ8"/>
<reference evidence="1 2" key="1">
    <citation type="journal article" date="2003" name="DNA Res.">
        <title>Complete genome structure of Gloeobacter violaceus PCC 7421, a cyanobacterium that lacks thylakoids.</title>
        <authorList>
            <person name="Nakamura Y."/>
            <person name="Kaneko T."/>
            <person name="Sato S."/>
            <person name="Mimuro M."/>
            <person name="Miyashita H."/>
            <person name="Tsuchiya T."/>
            <person name="Sasamoto S."/>
            <person name="Watanabe A."/>
            <person name="Kawashima K."/>
            <person name="Kishida Y."/>
            <person name="Kiyokawa C."/>
            <person name="Kohara M."/>
            <person name="Matsumoto M."/>
            <person name="Matsuno A."/>
            <person name="Nakazaki N."/>
            <person name="Shimpo S."/>
            <person name="Takeuchi C."/>
            <person name="Yamada M."/>
            <person name="Tabata S."/>
        </authorList>
    </citation>
    <scope>NUCLEOTIDE SEQUENCE [LARGE SCALE GENOMIC DNA]</scope>
    <source>
        <strain evidence="2">ATCC 29082 / PCC 7421</strain>
    </source>
</reference>
<proteinExistence type="predicted"/>
<accession>Q7NJJ8</accession>
<dbReference type="RefSeq" id="WP_011141832.1">
    <property type="nucleotide sequence ID" value="NC_005125.1"/>
</dbReference>
<evidence type="ECO:0000313" key="2">
    <source>
        <dbReference type="Proteomes" id="UP000000557"/>
    </source>
</evidence>
<dbReference type="EnsemblBacteria" id="BAC89775">
    <property type="protein sequence ID" value="BAC89775"/>
    <property type="gene ID" value="BAC89775"/>
</dbReference>
<sequence>MQRLDVDDLQIIGREQTTAIFWKATELYNNPGDAIGTLSFDAAAGPLATLAQYRKAGYTAGSVFESLEPGQVVQLMEGYFVLDDEDFPLS</sequence>
<protein>
    <submittedName>
        <fullName evidence="1">Gsr1834 protein</fullName>
    </submittedName>
</protein>
<evidence type="ECO:0000313" key="1">
    <source>
        <dbReference type="EMBL" id="BAC89775.1"/>
    </source>
</evidence>
<dbReference type="KEGG" id="gvi:gsr1834"/>
<dbReference type="STRING" id="251221.gene:10759326"/>
<organism evidence="1 2">
    <name type="scientific">Gloeobacter violaceus (strain ATCC 29082 / PCC 7421)</name>
    <dbReference type="NCBI Taxonomy" id="251221"/>
    <lineage>
        <taxon>Bacteria</taxon>
        <taxon>Bacillati</taxon>
        <taxon>Cyanobacteriota</taxon>
        <taxon>Cyanophyceae</taxon>
        <taxon>Gloeobacterales</taxon>
        <taxon>Gloeobacteraceae</taxon>
        <taxon>Gloeobacter</taxon>
    </lineage>
</organism>
<name>Q7NJJ8_GLOVI</name>
<reference evidence="1 2" key="2">
    <citation type="journal article" date="2003" name="DNA Res.">
        <title>Complete genome structure of Gloeobacter violaceus PCC 7421, a cyanobacterium that lacks thylakoids (supplement).</title>
        <authorList>
            <person name="Nakamura Y."/>
            <person name="Kaneko T."/>
            <person name="Sato S."/>
            <person name="Mimuro M."/>
            <person name="Miyashita H."/>
            <person name="Tsuchiya T."/>
            <person name="Sasamoto S."/>
            <person name="Watanabe A."/>
            <person name="Kawashima K."/>
            <person name="Kishida Y."/>
            <person name="Kiyokawa C."/>
            <person name="Kohara M."/>
            <person name="Matsumoto M."/>
            <person name="Matsuno A."/>
            <person name="Nakazaki N."/>
            <person name="Shimpo S."/>
            <person name="Takeuchi C."/>
            <person name="Yamada M."/>
            <person name="Tabata S."/>
        </authorList>
    </citation>
    <scope>NUCLEOTIDE SEQUENCE [LARGE SCALE GENOMIC DNA]</scope>
    <source>
        <strain evidence="2">ATCC 29082 / PCC 7421</strain>
    </source>
</reference>
<dbReference type="HOGENOM" id="CLU_2436648_0_0_3"/>
<keyword evidence="2" id="KW-1185">Reference proteome</keyword>
<dbReference type="AlphaFoldDB" id="Q7NJJ8"/>
<dbReference type="Proteomes" id="UP000000557">
    <property type="component" value="Chromosome"/>
</dbReference>
<gene>
    <name evidence="1" type="ordered locus">gsr1834</name>
</gene>
<dbReference type="EMBL" id="BA000045">
    <property type="protein sequence ID" value="BAC89775.1"/>
    <property type="molecule type" value="Genomic_DNA"/>
</dbReference>